<organism evidence="1 2">
    <name type="scientific">Lentinula aff. lateritia</name>
    <dbReference type="NCBI Taxonomy" id="2804960"/>
    <lineage>
        <taxon>Eukaryota</taxon>
        <taxon>Fungi</taxon>
        <taxon>Dikarya</taxon>
        <taxon>Basidiomycota</taxon>
        <taxon>Agaricomycotina</taxon>
        <taxon>Agaricomycetes</taxon>
        <taxon>Agaricomycetidae</taxon>
        <taxon>Agaricales</taxon>
        <taxon>Marasmiineae</taxon>
        <taxon>Omphalotaceae</taxon>
        <taxon>Lentinula</taxon>
    </lineage>
</organism>
<accession>A0ACC1U0S9</accession>
<proteinExistence type="predicted"/>
<sequence>MFICLGWWQLLKDSQYSPTLKEEVPCLPGVPAYWFAAFCSLIQNEANVQCFWGFWCTAPSCSRLLMFNGQLGITSYIVPTWSPLFIRHPIVWMIYLNSQKMFRFIILIYHINSLNLSLQFLGSINGYDLS</sequence>
<evidence type="ECO:0000313" key="1">
    <source>
        <dbReference type="EMBL" id="KAJ3810421.1"/>
    </source>
</evidence>
<gene>
    <name evidence="1" type="ORF">F5876DRAFT_65647</name>
</gene>
<keyword evidence="2" id="KW-1185">Reference proteome</keyword>
<protein>
    <submittedName>
        <fullName evidence="1">Uncharacterized protein</fullName>
    </submittedName>
</protein>
<dbReference type="EMBL" id="MU795103">
    <property type="protein sequence ID" value="KAJ3810421.1"/>
    <property type="molecule type" value="Genomic_DNA"/>
</dbReference>
<name>A0ACC1U0S9_9AGAR</name>
<comment type="caution">
    <text evidence="1">The sequence shown here is derived from an EMBL/GenBank/DDBJ whole genome shotgun (WGS) entry which is preliminary data.</text>
</comment>
<reference evidence="1" key="1">
    <citation type="submission" date="2022-09" db="EMBL/GenBank/DDBJ databases">
        <title>A Global Phylogenomic Analysis of the Shiitake Genus Lentinula.</title>
        <authorList>
            <consortium name="DOE Joint Genome Institute"/>
            <person name="Sierra-Patev S."/>
            <person name="Min B."/>
            <person name="Naranjo-Ortiz M."/>
            <person name="Looney B."/>
            <person name="Konkel Z."/>
            <person name="Slot J.C."/>
            <person name="Sakamoto Y."/>
            <person name="Steenwyk J.L."/>
            <person name="Rokas A."/>
            <person name="Carro J."/>
            <person name="Camarero S."/>
            <person name="Ferreira P."/>
            <person name="Molpeceres G."/>
            <person name="Ruiz-Duenas F.J."/>
            <person name="Serrano A."/>
            <person name="Henrissat B."/>
            <person name="Drula E."/>
            <person name="Hughes K.W."/>
            <person name="Mata J.L."/>
            <person name="Ishikawa N.K."/>
            <person name="Vargas-Isla R."/>
            <person name="Ushijima S."/>
            <person name="Smith C.A."/>
            <person name="Ahrendt S."/>
            <person name="Andreopoulos W."/>
            <person name="He G."/>
            <person name="Labutti K."/>
            <person name="Lipzen A."/>
            <person name="Ng V."/>
            <person name="Riley R."/>
            <person name="Sandor L."/>
            <person name="Barry K."/>
            <person name="Martinez A.T."/>
            <person name="Xiao Y."/>
            <person name="Gibbons J.G."/>
            <person name="Terashima K."/>
            <person name="Grigoriev I.V."/>
            <person name="Hibbett D.S."/>
        </authorList>
    </citation>
    <scope>NUCLEOTIDE SEQUENCE</scope>
    <source>
        <strain evidence="1">TMI1499</strain>
    </source>
</reference>
<evidence type="ECO:0000313" key="2">
    <source>
        <dbReference type="Proteomes" id="UP001163835"/>
    </source>
</evidence>
<dbReference type="Proteomes" id="UP001163835">
    <property type="component" value="Unassembled WGS sequence"/>
</dbReference>